<dbReference type="InterPro" id="IPR057666">
    <property type="entry name" value="DrpA_SLOG"/>
</dbReference>
<dbReference type="InterPro" id="IPR041614">
    <property type="entry name" value="DprA_WH"/>
</dbReference>
<dbReference type="InterPro" id="IPR003488">
    <property type="entry name" value="DprA"/>
</dbReference>
<dbReference type="InterPro" id="IPR010994">
    <property type="entry name" value="RuvA_2-like"/>
</dbReference>
<accession>A0ABP0KR46</accession>
<reference evidence="4 5" key="1">
    <citation type="submission" date="2024-02" db="EMBL/GenBank/DDBJ databases">
        <authorList>
            <person name="Chen Y."/>
            <person name="Shah S."/>
            <person name="Dougan E. K."/>
            <person name="Thang M."/>
            <person name="Chan C."/>
        </authorList>
    </citation>
    <scope>NUCLEOTIDE SEQUENCE [LARGE SCALE GENOMIC DNA]</scope>
</reference>
<dbReference type="SUPFAM" id="SSF47781">
    <property type="entry name" value="RuvA domain 2-like"/>
    <property type="match status" value="1"/>
</dbReference>
<dbReference type="Pfam" id="PF17782">
    <property type="entry name" value="WHD_DprA"/>
    <property type="match status" value="1"/>
</dbReference>
<sequence>MESASHEPPRHDLALLQLNHVPGIGPRILSLLLARFGSAEAVFEASGRELLEIQGVGPKLSAAITAARHFDDARKEWRRCGEKDVTLLFRSQSEYPEPLRQIPDPPTVLYVHGTIEPADGVAVGIVGSRHCTAYGRRQAHRLAAGLARAGVTVVSGLARGIDAAAHQGALEAEGRTLAVLATGLFKMYPPEHVDLATSIRDRGAVVTESPLDRGPLPGLFPQRNRIISGLSRGVIIVEAGRRSGALHTARHAMEQGREVFAVPGRIDSRASEGCHDLLRDGATLVRGVDDVLEALGPLSEPVASEDGTVLLSPRELGLNPQEQEVLQLIGLQPTPIDQVLATTALDSSRALATITVLEMKRLVQRHPGGFIERIAR</sequence>
<comment type="similarity">
    <text evidence="1">Belongs to the DprA/Smf family.</text>
</comment>
<dbReference type="NCBIfam" id="TIGR00732">
    <property type="entry name" value="dprA"/>
    <property type="match status" value="1"/>
</dbReference>
<dbReference type="Gene3D" id="1.10.10.10">
    <property type="entry name" value="Winged helix-like DNA-binding domain superfamily/Winged helix DNA-binding domain"/>
    <property type="match status" value="1"/>
</dbReference>
<dbReference type="InterPro" id="IPR036388">
    <property type="entry name" value="WH-like_DNA-bd_sf"/>
</dbReference>
<name>A0ABP0KR46_9DINO</name>
<gene>
    <name evidence="4" type="ORF">SCF082_LOCUS18354</name>
</gene>
<dbReference type="Proteomes" id="UP001642464">
    <property type="component" value="Unassembled WGS sequence"/>
</dbReference>
<dbReference type="PANTHER" id="PTHR43022">
    <property type="entry name" value="PROTEIN SMF"/>
    <property type="match status" value="1"/>
</dbReference>
<evidence type="ECO:0000313" key="5">
    <source>
        <dbReference type="Proteomes" id="UP001642464"/>
    </source>
</evidence>
<evidence type="ECO:0000259" key="2">
    <source>
        <dbReference type="Pfam" id="PF02481"/>
    </source>
</evidence>
<feature type="domain" description="DprA winged helix" evidence="3">
    <location>
        <begin position="315"/>
        <end position="369"/>
    </location>
</feature>
<proteinExistence type="inferred from homology"/>
<feature type="domain" description="Smf/DprA SLOG" evidence="2">
    <location>
        <begin position="87"/>
        <end position="295"/>
    </location>
</feature>
<keyword evidence="5" id="KW-1185">Reference proteome</keyword>
<comment type="caution">
    <text evidence="4">The sequence shown here is derived from an EMBL/GenBank/DDBJ whole genome shotgun (WGS) entry which is preliminary data.</text>
</comment>
<organism evidence="4 5">
    <name type="scientific">Durusdinium trenchii</name>
    <dbReference type="NCBI Taxonomy" id="1381693"/>
    <lineage>
        <taxon>Eukaryota</taxon>
        <taxon>Sar</taxon>
        <taxon>Alveolata</taxon>
        <taxon>Dinophyceae</taxon>
        <taxon>Suessiales</taxon>
        <taxon>Symbiodiniaceae</taxon>
        <taxon>Durusdinium</taxon>
    </lineage>
</organism>
<protein>
    <submittedName>
        <fullName evidence="4">Protein Smf</fullName>
    </submittedName>
</protein>
<evidence type="ECO:0000256" key="1">
    <source>
        <dbReference type="ARBA" id="ARBA00006525"/>
    </source>
</evidence>
<dbReference type="Gene3D" id="3.40.50.450">
    <property type="match status" value="1"/>
</dbReference>
<dbReference type="SUPFAM" id="SSF102405">
    <property type="entry name" value="MCP/YpsA-like"/>
    <property type="match status" value="1"/>
</dbReference>
<dbReference type="PANTHER" id="PTHR43022:SF1">
    <property type="entry name" value="PROTEIN SMF"/>
    <property type="match status" value="1"/>
</dbReference>
<dbReference type="Pfam" id="PF14520">
    <property type="entry name" value="HHH_5"/>
    <property type="match status" value="1"/>
</dbReference>
<dbReference type="EMBL" id="CAXAMM010012234">
    <property type="protein sequence ID" value="CAK9028404.1"/>
    <property type="molecule type" value="Genomic_DNA"/>
</dbReference>
<evidence type="ECO:0000313" key="4">
    <source>
        <dbReference type="EMBL" id="CAK9028404.1"/>
    </source>
</evidence>
<dbReference type="Pfam" id="PF02481">
    <property type="entry name" value="DNA_processg_A"/>
    <property type="match status" value="1"/>
</dbReference>
<evidence type="ECO:0000259" key="3">
    <source>
        <dbReference type="Pfam" id="PF17782"/>
    </source>
</evidence>